<proteinExistence type="predicted"/>
<reference evidence="1 2" key="1">
    <citation type="submission" date="2018-08" db="EMBL/GenBank/DDBJ databases">
        <title>Henriciella mobilis sp. nov., isolated from seawater.</title>
        <authorList>
            <person name="Cheng H."/>
            <person name="Wu Y.-H."/>
            <person name="Xu X.-W."/>
            <person name="Guo L.-L."/>
        </authorList>
    </citation>
    <scope>NUCLEOTIDE SEQUENCE [LARGE SCALE GENOMIC DNA]</scope>
    <source>
        <strain evidence="1 2">CCUG66934</strain>
    </source>
</reference>
<sequence>MLVEAARETFERAAADAAACDWVAVGAGIEDETVRRVTVRVGVDEVAGRCAATAVAAGRWTGRVVTRLVIVGVDALGWRLACCVRAREATEVVAGRVVVLLASCVRVVGCTWRRTGARCADGDTGVGSI</sequence>
<organism evidence="1 2">
    <name type="scientific">Henriciella barbarensis</name>
    <dbReference type="NCBI Taxonomy" id="86342"/>
    <lineage>
        <taxon>Bacteria</taxon>
        <taxon>Pseudomonadati</taxon>
        <taxon>Pseudomonadota</taxon>
        <taxon>Alphaproteobacteria</taxon>
        <taxon>Hyphomonadales</taxon>
        <taxon>Hyphomonadaceae</taxon>
        <taxon>Henriciella</taxon>
    </lineage>
</organism>
<name>A0A399QR30_9PROT</name>
<dbReference type="AlphaFoldDB" id="A0A399QR30"/>
<dbReference type="RefSeq" id="WP_119380538.1">
    <property type="nucleotide sequence ID" value="NZ_QWGB01000009.1"/>
</dbReference>
<accession>A0A399QR30</accession>
<dbReference type="Proteomes" id="UP000265431">
    <property type="component" value="Unassembled WGS sequence"/>
</dbReference>
<comment type="caution">
    <text evidence="1">The sequence shown here is derived from an EMBL/GenBank/DDBJ whole genome shotgun (WGS) entry which is preliminary data.</text>
</comment>
<keyword evidence="2" id="KW-1185">Reference proteome</keyword>
<evidence type="ECO:0000313" key="1">
    <source>
        <dbReference type="EMBL" id="RIJ21386.1"/>
    </source>
</evidence>
<gene>
    <name evidence="1" type="ORF">D1224_13815</name>
</gene>
<protein>
    <submittedName>
        <fullName evidence="1">Uncharacterized protein</fullName>
    </submittedName>
</protein>
<dbReference type="EMBL" id="QWGB01000009">
    <property type="protein sequence ID" value="RIJ21386.1"/>
    <property type="molecule type" value="Genomic_DNA"/>
</dbReference>
<evidence type="ECO:0000313" key="2">
    <source>
        <dbReference type="Proteomes" id="UP000265431"/>
    </source>
</evidence>